<keyword evidence="1" id="KW-0597">Phosphoprotein</keyword>
<evidence type="ECO:0000313" key="16">
    <source>
        <dbReference type="RefSeq" id="XP_027457612.1"/>
    </source>
</evidence>
<reference evidence="16" key="1">
    <citation type="submission" date="2025-08" db="UniProtKB">
        <authorList>
            <consortium name="RefSeq"/>
        </authorList>
    </citation>
    <scope>IDENTIFICATION</scope>
    <source>
        <tissue evidence="16">Blood</tissue>
    </source>
</reference>
<feature type="region of interest" description="Disordered" evidence="10">
    <location>
        <begin position="1230"/>
        <end position="1250"/>
    </location>
</feature>
<dbReference type="CDD" id="cd04031">
    <property type="entry name" value="C2A_RIM1alpha"/>
    <property type="match status" value="1"/>
</dbReference>
<dbReference type="Gene3D" id="2.60.40.150">
    <property type="entry name" value="C2 domain"/>
    <property type="match status" value="2"/>
</dbReference>
<dbReference type="InterPro" id="IPR000008">
    <property type="entry name" value="C2_dom"/>
</dbReference>
<dbReference type="PROSITE" id="PS50916">
    <property type="entry name" value="RABBD"/>
    <property type="match status" value="1"/>
</dbReference>
<keyword evidence="2" id="KW-0479">Metal-binding</keyword>
<evidence type="ECO:0000313" key="15">
    <source>
        <dbReference type="Proteomes" id="UP000515165"/>
    </source>
</evidence>
<dbReference type="CDD" id="cd06714">
    <property type="entry name" value="PDZ_RIM-like"/>
    <property type="match status" value="1"/>
</dbReference>
<dbReference type="GO" id="GO:0042734">
    <property type="term" value="C:presynaptic membrane"/>
    <property type="evidence" value="ECO:0007669"/>
    <property type="project" value="TreeGrafter"/>
</dbReference>
<feature type="compositionally biased region" description="Polar residues" evidence="10">
    <location>
        <begin position="183"/>
        <end position="199"/>
    </location>
</feature>
<dbReference type="PROSITE" id="PS50178">
    <property type="entry name" value="ZF_FYVE"/>
    <property type="match status" value="1"/>
</dbReference>
<feature type="domain" description="RabBD" evidence="14">
    <location>
        <begin position="22"/>
        <end position="182"/>
    </location>
</feature>
<dbReference type="InterPro" id="IPR054386">
    <property type="entry name" value="RIM_Znf"/>
</dbReference>
<dbReference type="GO" id="GO:0044325">
    <property type="term" value="F:transmembrane transporter binding"/>
    <property type="evidence" value="ECO:0007669"/>
    <property type="project" value="TreeGrafter"/>
</dbReference>
<evidence type="ECO:0000256" key="6">
    <source>
        <dbReference type="ARBA" id="ARBA00022833"/>
    </source>
</evidence>
<evidence type="ECO:0000259" key="11">
    <source>
        <dbReference type="PROSITE" id="PS50004"/>
    </source>
</evidence>
<feature type="compositionally biased region" description="Basic and acidic residues" evidence="10">
    <location>
        <begin position="204"/>
        <end position="217"/>
    </location>
</feature>
<dbReference type="FunFam" id="2.60.40.150:FF:000003">
    <property type="entry name" value="Regulating synaptic membrane exocytosis protein 2"/>
    <property type="match status" value="1"/>
</dbReference>
<dbReference type="GO" id="GO:0030154">
    <property type="term" value="P:cell differentiation"/>
    <property type="evidence" value="ECO:0007669"/>
    <property type="project" value="UniProtKB-KW"/>
</dbReference>
<dbReference type="SUPFAM" id="SSF57903">
    <property type="entry name" value="FYVE/PHD zinc finger"/>
    <property type="match status" value="1"/>
</dbReference>
<feature type="domain" description="FYVE-type" evidence="13">
    <location>
        <begin position="110"/>
        <end position="170"/>
    </location>
</feature>
<dbReference type="FunFam" id="3.30.40.10:FF:000546">
    <property type="entry name" value="Regulating synaptic membrane exocytosis 1"/>
    <property type="match status" value="1"/>
</dbReference>
<feature type="region of interest" description="Disordered" evidence="10">
    <location>
        <begin position="1267"/>
        <end position="1317"/>
    </location>
</feature>
<dbReference type="PROSITE" id="PS50004">
    <property type="entry name" value="C2"/>
    <property type="match status" value="2"/>
</dbReference>
<dbReference type="GO" id="GO:0048167">
    <property type="term" value="P:regulation of synaptic plasticity"/>
    <property type="evidence" value="ECO:0007669"/>
    <property type="project" value="TreeGrafter"/>
</dbReference>
<feature type="compositionally biased region" description="Basic and acidic residues" evidence="10">
    <location>
        <begin position="305"/>
        <end position="357"/>
    </location>
</feature>
<accession>A0A6J2DSG7</accession>
<dbReference type="Pfam" id="PF00168">
    <property type="entry name" value="C2"/>
    <property type="match status" value="2"/>
</dbReference>
<dbReference type="FunFam" id="2.60.40.150:FF:000001">
    <property type="entry name" value="Regulating synaptic membrane exocytosis 3, isoform CRA_a"/>
    <property type="match status" value="1"/>
</dbReference>
<keyword evidence="5" id="KW-0221">Differentiation</keyword>
<proteinExistence type="predicted"/>
<dbReference type="SUPFAM" id="SSF50156">
    <property type="entry name" value="PDZ domain-like"/>
    <property type="match status" value="1"/>
</dbReference>
<dbReference type="InterPro" id="IPR001478">
    <property type="entry name" value="PDZ"/>
</dbReference>
<feature type="region of interest" description="Disordered" evidence="10">
    <location>
        <begin position="1154"/>
        <end position="1214"/>
    </location>
</feature>
<dbReference type="InterPro" id="IPR011011">
    <property type="entry name" value="Znf_FYVE_PHD"/>
</dbReference>
<feature type="compositionally biased region" description="Basic and acidic residues" evidence="10">
    <location>
        <begin position="991"/>
        <end position="1008"/>
    </location>
</feature>
<feature type="compositionally biased region" description="Basic residues" evidence="10">
    <location>
        <begin position="515"/>
        <end position="527"/>
    </location>
</feature>
<protein>
    <submittedName>
        <fullName evidence="16">Regulating synaptic membrane exocytosis protein 1 isoform X22</fullName>
    </submittedName>
</protein>
<dbReference type="InterPro" id="IPR036034">
    <property type="entry name" value="PDZ_sf"/>
</dbReference>
<evidence type="ECO:0000256" key="10">
    <source>
        <dbReference type="SAM" id="MobiDB-lite"/>
    </source>
</evidence>
<sequence>MSSAVGPRGPRPPTVPPPMQELPDLSHLTEEERNIIMAVMDRQKEEEEKEEAMLKCVVRDMAKPAVCKTPRNAENQPHQPSPRLHQQFESYKEQVRKIGEEARRYQGEHKDDAPTCGICHKTKFADGCGHLCSYCRTKFCARCGGRVSLRSNNEDKVVMWVCNLCRKQQEILTKSGAWFFGSGPQQPSQDGTLSDTATGAGSEVPREKKARLQERSRSQTPLSTAAASSQDTAPPSAQPDRSKGAESSQQAVGPEQKQVSSRSRSEPPRERKKTPGLSEQNGKGAQKSERKRVPKSSVQPGEGALEERERKERRESRRLEKGRSQDYPDVPEKREDRKAVDDEKQRKEEEYQTRYRSDPNLARYPVKPPPEEQQMRMHARVSRARHERRHSDVALPRTEAGAALPESKAGKRAPAAARASPPESPRAYSAERTAEARAPGAKQLTNHSPPAPRHGPVPAEALEPKAQEPLRKQSRLDPSSAVLIRKSKREKVETMLRNDSLSSDQSESVRPSPPKPHRSKRGGKKRQMSVSSSEEEGVSTPEYTSCEDVELESESVSEKGDLDYYWLDPATWHSRETSPISSHPVTWQPSKEGDRLIGRVILNKRTTMPKESGALLGLKVVGGKMTDLGRLGAFITKVKKGSLADVVGHLRAGDEVLEWNGKPLPGATNEEVYNIILESKSEPQVEIIVSRPIGDIPRIPESSHPPLESSSSSFESQKMERPSISVISPTSPGALKDAPQVLPGQLSVKLWYDKVGHQLIVNVLQATDLPTRVDGRPRNPYVKMYFLPDRSDKSKRRTKTVKKVLEPKWNQTFVYSHVHRRDFRERMLEITVWDQPRVQEEESEFLGEILIELETALLDDEPHWYKLQTHDESSLPLPQPSPFMPRRHIHGESSSKKLQRSQRISDSDISDYEVDDGIGVVPPGYRSSARESKSTTLTVPEQQRTTHHRSRSVSPHRGDDQGRPRSRLPNVPLQRSLDEIHPTRRSRSPTRHHDASRSPVDHRSRDVDSQYLSEQDSELLMLPRAKRGRSAECLHTTSELQPSLDRARSASTNCLRPDTSLHSPERERMHRQASPTHLPPADTSFSNRRGRQLPQVPVRSGSIEQASLVVEERTRQMKMKVHRFKQTTGSGSSQELDREQYSKYNIHKDQYRSCDNVSAKSSDSDVSDVSAISRTSSASRLSSTSFMSEQSEHPRGRISSFTPKMQGRRMGTSGRAITKSTSVSGEMYTLEHNDGSQSDTAVGTVGAGGKKRRSSLSAKVVAIVSRRSRSTSQLSQTESGHKKLKSTIQRSTETGMAAEMRKMVRQPSRESTDGSINSYSSEGNLIFPGVRLGADSQFSDFLDGLGPAQLVGRQTLATPAMGDIQIGMEDKKGQLEVEVIRARSLTQKPGSKSTPAPYVKVYLLENGACIAKKKTRIARKTLDPLYQQSLVFDESPQGKVLQVIVWGDYGRMDHKCFMGVAQILLEELDLSSMVIGWYKLFPPSSLVDPTLTPLTRRASQSSLESSTGPPCIRS</sequence>
<feature type="region of interest" description="Disordered" evidence="10">
    <location>
        <begin position="870"/>
        <end position="1020"/>
    </location>
</feature>
<gene>
    <name evidence="16" type="primary">RIMS1</name>
</gene>
<feature type="compositionally biased region" description="Basic and acidic residues" evidence="10">
    <location>
        <begin position="1299"/>
        <end position="1312"/>
    </location>
</feature>
<evidence type="ECO:0000259" key="13">
    <source>
        <dbReference type="PROSITE" id="PS50178"/>
    </source>
</evidence>
<evidence type="ECO:0000256" key="9">
    <source>
        <dbReference type="PROSITE-ProRule" id="PRU00091"/>
    </source>
</evidence>
<dbReference type="SUPFAM" id="SSF49562">
    <property type="entry name" value="C2 domain (Calcium/lipid-binding domain, CaLB)"/>
    <property type="match status" value="2"/>
</dbReference>
<dbReference type="PANTHER" id="PTHR12157:SF18">
    <property type="entry name" value="REGULATING SYNAPTIC MEMBRANE EXOCYTOSIS PROTEIN 1"/>
    <property type="match status" value="1"/>
</dbReference>
<dbReference type="Pfam" id="PF00595">
    <property type="entry name" value="PDZ"/>
    <property type="match status" value="1"/>
</dbReference>
<dbReference type="GO" id="GO:0031267">
    <property type="term" value="F:small GTPase binding"/>
    <property type="evidence" value="ECO:0007669"/>
    <property type="project" value="InterPro"/>
</dbReference>
<feature type="compositionally biased region" description="Basic and acidic residues" evidence="10">
    <location>
        <begin position="462"/>
        <end position="475"/>
    </location>
</feature>
<evidence type="ECO:0000259" key="14">
    <source>
        <dbReference type="PROSITE" id="PS50916"/>
    </source>
</evidence>
<dbReference type="CDD" id="cd04028">
    <property type="entry name" value="C2B_RIM1alpha"/>
    <property type="match status" value="1"/>
</dbReference>
<keyword evidence="3" id="KW-0677">Repeat</keyword>
<keyword evidence="15" id="KW-1185">Reference proteome</keyword>
<feature type="region of interest" description="Disordered" evidence="10">
    <location>
        <begin position="698"/>
        <end position="732"/>
    </location>
</feature>
<dbReference type="GO" id="GO:0048788">
    <property type="term" value="C:cytoskeleton of presynaptic active zone"/>
    <property type="evidence" value="ECO:0007669"/>
    <property type="project" value="TreeGrafter"/>
</dbReference>
<dbReference type="GO" id="GO:0042391">
    <property type="term" value="P:regulation of membrane potential"/>
    <property type="evidence" value="ECO:0007669"/>
    <property type="project" value="TreeGrafter"/>
</dbReference>
<feature type="region of interest" description="Disordered" evidence="10">
    <location>
        <begin position="182"/>
        <end position="555"/>
    </location>
</feature>
<keyword evidence="6" id="KW-0862">Zinc</keyword>
<feature type="compositionally biased region" description="Polar residues" evidence="10">
    <location>
        <begin position="218"/>
        <end position="235"/>
    </location>
</feature>
<feature type="compositionally biased region" description="Basic residues" evidence="10">
    <location>
        <begin position="377"/>
        <end position="388"/>
    </location>
</feature>
<keyword evidence="7" id="KW-0770">Synapse</keyword>
<name>A0A6J2DSG7_ZALCA</name>
<evidence type="ECO:0000256" key="5">
    <source>
        <dbReference type="ARBA" id="ARBA00022782"/>
    </source>
</evidence>
<feature type="region of interest" description="Disordered" evidence="10">
    <location>
        <begin position="1036"/>
        <end position="1099"/>
    </location>
</feature>
<evidence type="ECO:0000256" key="1">
    <source>
        <dbReference type="ARBA" id="ARBA00022553"/>
    </source>
</evidence>
<dbReference type="RefSeq" id="XP_027457612.1">
    <property type="nucleotide sequence ID" value="XM_027601811.1"/>
</dbReference>
<organism evidence="15 16">
    <name type="scientific">Zalophus californianus</name>
    <name type="common">California sealion</name>
    <dbReference type="NCBI Taxonomy" id="9704"/>
    <lineage>
        <taxon>Eukaryota</taxon>
        <taxon>Metazoa</taxon>
        <taxon>Chordata</taxon>
        <taxon>Craniata</taxon>
        <taxon>Vertebrata</taxon>
        <taxon>Euteleostomi</taxon>
        <taxon>Mammalia</taxon>
        <taxon>Eutheria</taxon>
        <taxon>Laurasiatheria</taxon>
        <taxon>Carnivora</taxon>
        <taxon>Caniformia</taxon>
        <taxon>Pinnipedia</taxon>
        <taxon>Otariidae</taxon>
        <taxon>Zalophus</taxon>
    </lineage>
</organism>
<dbReference type="InterPro" id="IPR035892">
    <property type="entry name" value="C2_domain_sf"/>
</dbReference>
<dbReference type="PROSITE" id="PS50106">
    <property type="entry name" value="PDZ"/>
    <property type="match status" value="1"/>
</dbReference>
<dbReference type="Proteomes" id="UP000515165">
    <property type="component" value="Chromosome 7"/>
</dbReference>
<dbReference type="GeneID" id="113926635"/>
<dbReference type="FunFam" id="2.30.42.10:FF:000003">
    <property type="entry name" value="Regulating synaptic membrane exocytosis protein 1, putative"/>
    <property type="match status" value="1"/>
</dbReference>
<dbReference type="SMART" id="SM00239">
    <property type="entry name" value="C2"/>
    <property type="match status" value="2"/>
</dbReference>
<keyword evidence="4 9" id="KW-0863">Zinc-finger</keyword>
<evidence type="ECO:0000256" key="3">
    <source>
        <dbReference type="ARBA" id="ARBA00022737"/>
    </source>
</evidence>
<dbReference type="InterPro" id="IPR039032">
    <property type="entry name" value="Rim-like"/>
</dbReference>
<dbReference type="InterPro" id="IPR013083">
    <property type="entry name" value="Znf_RING/FYVE/PHD"/>
</dbReference>
<dbReference type="SMART" id="SM00228">
    <property type="entry name" value="PDZ"/>
    <property type="match status" value="1"/>
</dbReference>
<evidence type="ECO:0000256" key="7">
    <source>
        <dbReference type="ARBA" id="ARBA00023018"/>
    </source>
</evidence>
<evidence type="ECO:0000259" key="12">
    <source>
        <dbReference type="PROSITE" id="PS50106"/>
    </source>
</evidence>
<feature type="domain" description="PDZ" evidence="12">
    <location>
        <begin position="605"/>
        <end position="691"/>
    </location>
</feature>
<evidence type="ECO:0000256" key="8">
    <source>
        <dbReference type="ARBA" id="ARBA00034103"/>
    </source>
</evidence>
<dbReference type="GO" id="GO:2000300">
    <property type="term" value="P:regulation of synaptic vesicle exocytosis"/>
    <property type="evidence" value="ECO:0007669"/>
    <property type="project" value="TreeGrafter"/>
</dbReference>
<dbReference type="Gene3D" id="3.30.40.10">
    <property type="entry name" value="Zinc/RING finger domain, C3HC4 (zinc finger)"/>
    <property type="match status" value="1"/>
</dbReference>
<dbReference type="GO" id="GO:0006886">
    <property type="term" value="P:intracellular protein transport"/>
    <property type="evidence" value="ECO:0007669"/>
    <property type="project" value="InterPro"/>
</dbReference>
<dbReference type="PANTHER" id="PTHR12157">
    <property type="entry name" value="REGULATING SYNAPTIC MEMBRANE EXOCYTOSIS PROTEIN"/>
    <property type="match status" value="1"/>
</dbReference>
<feature type="region of interest" description="Disordered" evidence="10">
    <location>
        <begin position="1"/>
        <end position="26"/>
    </location>
</feature>
<dbReference type="CTD" id="22999"/>
<comment type="subcellular location">
    <subcellularLocation>
        <location evidence="8">Synapse</location>
    </subcellularLocation>
</comment>
<dbReference type="Gene3D" id="2.30.42.10">
    <property type="match status" value="1"/>
</dbReference>
<dbReference type="InterPro" id="IPR017455">
    <property type="entry name" value="Znf_FYVE-rel"/>
</dbReference>
<feature type="compositionally biased region" description="Polar residues" evidence="10">
    <location>
        <begin position="497"/>
        <end position="509"/>
    </location>
</feature>
<feature type="compositionally biased region" description="Pro residues" evidence="10">
    <location>
        <begin position="9"/>
        <end position="20"/>
    </location>
</feature>
<feature type="compositionally biased region" description="Acidic residues" evidence="10">
    <location>
        <begin position="545"/>
        <end position="555"/>
    </location>
</feature>
<dbReference type="GO" id="GO:0008270">
    <property type="term" value="F:zinc ion binding"/>
    <property type="evidence" value="ECO:0007669"/>
    <property type="project" value="UniProtKB-KW"/>
</dbReference>
<feature type="compositionally biased region" description="Low complexity" evidence="10">
    <location>
        <begin position="412"/>
        <end position="431"/>
    </location>
</feature>
<feature type="domain" description="C2" evidence="11">
    <location>
        <begin position="1360"/>
        <end position="1478"/>
    </location>
</feature>
<feature type="compositionally biased region" description="Low complexity" evidence="10">
    <location>
        <begin position="700"/>
        <end position="716"/>
    </location>
</feature>
<feature type="domain" description="C2" evidence="11">
    <location>
        <begin position="742"/>
        <end position="865"/>
    </location>
</feature>
<dbReference type="GO" id="GO:0050806">
    <property type="term" value="P:positive regulation of synaptic transmission"/>
    <property type="evidence" value="ECO:0007669"/>
    <property type="project" value="TreeGrafter"/>
</dbReference>
<evidence type="ECO:0000256" key="4">
    <source>
        <dbReference type="ARBA" id="ARBA00022771"/>
    </source>
</evidence>
<evidence type="ECO:0000256" key="2">
    <source>
        <dbReference type="ARBA" id="ARBA00022723"/>
    </source>
</evidence>
<feature type="compositionally biased region" description="Low complexity" evidence="10">
    <location>
        <begin position="1167"/>
        <end position="1188"/>
    </location>
</feature>
<dbReference type="InterPro" id="IPR010911">
    <property type="entry name" value="Rab_BD"/>
</dbReference>
<dbReference type="GO" id="GO:0048791">
    <property type="term" value="P:calcium ion-regulated exocytosis of neurotransmitter"/>
    <property type="evidence" value="ECO:0007669"/>
    <property type="project" value="TreeGrafter"/>
</dbReference>
<feature type="compositionally biased region" description="Polar residues" evidence="10">
    <location>
        <begin position="934"/>
        <end position="943"/>
    </location>
</feature>
<dbReference type="Pfam" id="PF22601">
    <property type="entry name" value="RIM2a_ZnF"/>
    <property type="match status" value="1"/>
</dbReference>